<dbReference type="GO" id="GO:0008410">
    <property type="term" value="F:CoA-transferase activity"/>
    <property type="evidence" value="ECO:0007669"/>
    <property type="project" value="TreeGrafter"/>
</dbReference>
<dbReference type="InterPro" id="IPR050483">
    <property type="entry name" value="CoA-transferase_III_domain"/>
</dbReference>
<dbReference type="Pfam" id="PF02515">
    <property type="entry name" value="CoA_transf_3"/>
    <property type="match status" value="1"/>
</dbReference>
<protein>
    <submittedName>
        <fullName evidence="2">Formyl-CoA transferase</fullName>
    </submittedName>
</protein>
<dbReference type="EMBL" id="LT629791">
    <property type="protein sequence ID" value="SDU79065.1"/>
    <property type="molecule type" value="Genomic_DNA"/>
</dbReference>
<dbReference type="PANTHER" id="PTHR48207:SF3">
    <property type="entry name" value="SUCCINATE--HYDROXYMETHYLGLUTARATE COA-TRANSFERASE"/>
    <property type="match status" value="1"/>
</dbReference>
<dbReference type="InterPro" id="IPR023606">
    <property type="entry name" value="CoA-Trfase_III_dom_1_sf"/>
</dbReference>
<dbReference type="PANTHER" id="PTHR48207">
    <property type="entry name" value="SUCCINATE--HYDROXYMETHYLGLUTARATE COA-TRANSFERASE"/>
    <property type="match status" value="1"/>
</dbReference>
<sequence length="387" mass="41757">MPMPTAANQPVALPLTGVRVVELGTFVTGPYAAALLGDMGADVIKIEPPRGDPMRGWSGDAYSPYFQAYNKSKRSIALDLRDEGDRDVARALIATADVLIHNYRPGVADRLGVGAEQARQLNPRLVYCRISGFGESGPYAERPSYNQVVQSLSGLDSLIVDPDRPTPVGPNFGDTVTGIFASHAILAALVRRERTGEGGVVDVTMLGSMLAFLAADVQDYLASGIVPHSGSRPSFSQSYMVEASDGLRLTVHLSSPEKFWKGLLAAVERSELADDPRFATWADRKDHYAELRDELRATFARRPRADWLRRLDAHDVPAAPLNDIAKALVDPQVIQLDAVVQRPGEGSPRTIVASPARIDDQPMLGRPAPRLAEHADAIRAELGLGAA</sequence>
<dbReference type="InterPro" id="IPR044855">
    <property type="entry name" value="CoA-Trfase_III_dom3_sf"/>
</dbReference>
<reference evidence="3" key="1">
    <citation type="submission" date="2016-10" db="EMBL/GenBank/DDBJ databases">
        <authorList>
            <person name="Varghese N."/>
            <person name="Submissions S."/>
        </authorList>
    </citation>
    <scope>NUCLEOTIDE SEQUENCE [LARGE SCALE GENOMIC DNA]</scope>
    <source>
        <strain evidence="3">DSM 45079</strain>
    </source>
</reference>
<dbReference type="Gene3D" id="3.40.50.10540">
    <property type="entry name" value="Crotonobetainyl-coa:carnitine coa-transferase, domain 1"/>
    <property type="match status" value="1"/>
</dbReference>
<accession>A0A1H2LEA8</accession>
<evidence type="ECO:0000313" key="3">
    <source>
        <dbReference type="Proteomes" id="UP000182977"/>
    </source>
</evidence>
<dbReference type="RefSeq" id="WP_052763032.1">
    <property type="nucleotide sequence ID" value="NZ_LBMC01000054.1"/>
</dbReference>
<dbReference type="InterPro" id="IPR003673">
    <property type="entry name" value="CoA-Trfase_fam_III"/>
</dbReference>
<proteinExistence type="predicted"/>
<keyword evidence="3" id="KW-1185">Reference proteome</keyword>
<dbReference type="Proteomes" id="UP000182977">
    <property type="component" value="Chromosome I"/>
</dbReference>
<dbReference type="STRING" id="419479.SAMN04488563_5921"/>
<evidence type="ECO:0000313" key="2">
    <source>
        <dbReference type="EMBL" id="SDU79065.1"/>
    </source>
</evidence>
<name>A0A1H2LEA8_9ACTN</name>
<organism evidence="2 3">
    <name type="scientific">Jiangella alkaliphila</name>
    <dbReference type="NCBI Taxonomy" id="419479"/>
    <lineage>
        <taxon>Bacteria</taxon>
        <taxon>Bacillati</taxon>
        <taxon>Actinomycetota</taxon>
        <taxon>Actinomycetes</taxon>
        <taxon>Jiangellales</taxon>
        <taxon>Jiangellaceae</taxon>
        <taxon>Jiangella</taxon>
    </lineage>
</organism>
<dbReference type="AlphaFoldDB" id="A0A1H2LEA8"/>
<keyword evidence="1 2" id="KW-0808">Transferase</keyword>
<gene>
    <name evidence="2" type="ORF">SAMN04488563_5921</name>
</gene>
<evidence type="ECO:0000256" key="1">
    <source>
        <dbReference type="ARBA" id="ARBA00022679"/>
    </source>
</evidence>
<dbReference type="SUPFAM" id="SSF89796">
    <property type="entry name" value="CoA-transferase family III (CaiB/BaiF)"/>
    <property type="match status" value="1"/>
</dbReference>
<dbReference type="Gene3D" id="3.30.1540.10">
    <property type="entry name" value="formyl-coa transferase, domain 3"/>
    <property type="match status" value="1"/>
</dbReference>